<dbReference type="GeneID" id="83212473"/>
<proteinExistence type="predicted"/>
<dbReference type="Gene3D" id="1.25.40.10">
    <property type="entry name" value="Tetratricopeptide repeat domain"/>
    <property type="match status" value="1"/>
</dbReference>
<evidence type="ECO:0000313" key="2">
    <source>
        <dbReference type="Proteomes" id="UP001234581"/>
    </source>
</evidence>
<dbReference type="Gene3D" id="3.80.10.10">
    <property type="entry name" value="Ribonuclease Inhibitor"/>
    <property type="match status" value="1"/>
</dbReference>
<reference evidence="1 2" key="1">
    <citation type="submission" date="2023-03" db="EMBL/GenBank/DDBJ databases">
        <title>Genome sequence of Lichtheimia ornata CBS 291.66.</title>
        <authorList>
            <person name="Mohabir J.T."/>
            <person name="Shea T.P."/>
            <person name="Kurbessoian T."/>
            <person name="Berby B."/>
            <person name="Fontaine J."/>
            <person name="Livny J."/>
            <person name="Gnirke A."/>
            <person name="Stajich J.E."/>
            <person name="Cuomo C.A."/>
        </authorList>
    </citation>
    <scope>NUCLEOTIDE SEQUENCE [LARGE SCALE GENOMIC DNA]</scope>
    <source>
        <strain evidence="1">CBS 291.66</strain>
    </source>
</reference>
<gene>
    <name evidence="1" type="ORF">O0I10_005060</name>
</gene>
<organism evidence="1 2">
    <name type="scientific">Lichtheimia ornata</name>
    <dbReference type="NCBI Taxonomy" id="688661"/>
    <lineage>
        <taxon>Eukaryota</taxon>
        <taxon>Fungi</taxon>
        <taxon>Fungi incertae sedis</taxon>
        <taxon>Mucoromycota</taxon>
        <taxon>Mucoromycotina</taxon>
        <taxon>Mucoromycetes</taxon>
        <taxon>Mucorales</taxon>
        <taxon>Lichtheimiaceae</taxon>
        <taxon>Lichtheimia</taxon>
    </lineage>
</organism>
<comment type="caution">
    <text evidence="1">The sequence shown here is derived from an EMBL/GenBank/DDBJ whole genome shotgun (WGS) entry which is preliminary data.</text>
</comment>
<evidence type="ECO:0000313" key="1">
    <source>
        <dbReference type="EMBL" id="KAJ8659345.1"/>
    </source>
</evidence>
<dbReference type="Proteomes" id="UP001234581">
    <property type="component" value="Unassembled WGS sequence"/>
</dbReference>
<name>A0AAD7XYQ5_9FUNG</name>
<protein>
    <recommendedName>
        <fullName evidence="3">F-box domain-containing protein</fullName>
    </recommendedName>
</protein>
<dbReference type="AlphaFoldDB" id="A0AAD7XYQ5"/>
<dbReference type="InterPro" id="IPR011990">
    <property type="entry name" value="TPR-like_helical_dom_sf"/>
</dbReference>
<accession>A0AAD7XYQ5</accession>
<dbReference type="RefSeq" id="XP_058344258.1">
    <property type="nucleotide sequence ID" value="XM_058485108.1"/>
</dbReference>
<dbReference type="SUPFAM" id="SSF48452">
    <property type="entry name" value="TPR-like"/>
    <property type="match status" value="1"/>
</dbReference>
<sequence>MITSATQPKRDTRIALQNVDMGDTTTTTAPPQALFDALQSMNHEDALTKTTSLREHHIEMLLTILRIRAAAFARVANFDQALDEASLHIQIAPFCALGYMQSGEILSNMQGYQTAAIKVYEKGLSMVPQSDPSHQQLIRAKQQAREKQQIRVDFISQLPLAIVRDCIAPLLRGDGRSKWSSLGTVSKRWHQALMAGNMDKKHFKIHGSDTLDEQQRLMDAAPEVVSLRFKNSLQPPHTLLNPGKFHSLQKLSIEGCYLSTWPEFAAALNKVGRWLTHLELENVGGAPIIPLTDVLESCPRLKSMRCLGGRNVVDISTIEKQCITLTCLQFWANDQIRKEDVVELLSRIPSLEQLSIYDKTTSECLIKLDTAYDHVFSARFNHLISNFDSIPTTTATTNGGKRMLCIHGQGLKNSEAASKLLLESHRWPSMGSFVYNISFLDSTTIFEILRSPSPVLRLEQSLNSLIITRCGLKEGHLMQIFQQWRSEKRRLDQLRLIEEPGMTDRVVASLAGRGGAMICRRLELNRLPHITRDGIKFLYSRLYPQNIKIVECPMV</sequence>
<evidence type="ECO:0008006" key="3">
    <source>
        <dbReference type="Google" id="ProtNLM"/>
    </source>
</evidence>
<dbReference type="InterPro" id="IPR032675">
    <property type="entry name" value="LRR_dom_sf"/>
</dbReference>
<dbReference type="EMBL" id="JARTCD010000019">
    <property type="protein sequence ID" value="KAJ8659345.1"/>
    <property type="molecule type" value="Genomic_DNA"/>
</dbReference>
<keyword evidence="2" id="KW-1185">Reference proteome</keyword>
<dbReference type="SUPFAM" id="SSF52047">
    <property type="entry name" value="RNI-like"/>
    <property type="match status" value="1"/>
</dbReference>